<sequence length="163" mass="17492">MGLDLLAWRFRWSQAKPARAPKGRGRQNVRREREHTGSESSGQQRGGSEGVSCDDFPESGCWFGRGAAATGSVVGQGIKLCCAVSLRTARTTKGGQTESSQSSQRSQSSQSRPGQDENKEGQAEATRKPPGRDALVRARLVVLDSRFAVLAVLAVVIVGDCCW</sequence>
<protein>
    <submittedName>
        <fullName evidence="2">Uncharacterized protein</fullName>
    </submittedName>
</protein>
<accession>F2RQW1</accession>
<feature type="region of interest" description="Disordered" evidence="1">
    <location>
        <begin position="91"/>
        <end position="130"/>
    </location>
</feature>
<feature type="compositionally biased region" description="Low complexity" evidence="1">
    <location>
        <begin position="99"/>
        <end position="112"/>
    </location>
</feature>
<dbReference type="AlphaFoldDB" id="F2RQW1"/>
<dbReference type="EMBL" id="GG698480">
    <property type="protein sequence ID" value="EGD93710.1"/>
    <property type="molecule type" value="Genomic_DNA"/>
</dbReference>
<dbReference type="Proteomes" id="UP000009172">
    <property type="component" value="Unassembled WGS sequence"/>
</dbReference>
<gene>
    <name evidence="2" type="ORF">TESG_08296</name>
</gene>
<reference evidence="3" key="1">
    <citation type="journal article" date="2012" name="MBio">
        <title>Comparative genome analysis of Trichophyton rubrum and related dermatophytes reveals candidate genes involved in infection.</title>
        <authorList>
            <person name="Martinez D.A."/>
            <person name="Oliver B.G."/>
            <person name="Graeser Y."/>
            <person name="Goldberg J.M."/>
            <person name="Li W."/>
            <person name="Martinez-Rossi N.M."/>
            <person name="Monod M."/>
            <person name="Shelest E."/>
            <person name="Barton R.C."/>
            <person name="Birch E."/>
            <person name="Brakhage A.A."/>
            <person name="Chen Z."/>
            <person name="Gurr S.J."/>
            <person name="Heiman D."/>
            <person name="Heitman J."/>
            <person name="Kosti I."/>
            <person name="Rossi A."/>
            <person name="Saif S."/>
            <person name="Samalova M."/>
            <person name="Saunders C.W."/>
            <person name="Shea T."/>
            <person name="Summerbell R.C."/>
            <person name="Xu J."/>
            <person name="Young S."/>
            <person name="Zeng Q."/>
            <person name="Birren B.W."/>
            <person name="Cuomo C.A."/>
            <person name="White T.C."/>
        </authorList>
    </citation>
    <scope>NUCLEOTIDE SEQUENCE [LARGE SCALE GENOMIC DNA]</scope>
    <source>
        <strain evidence="3">CBS 112818</strain>
    </source>
</reference>
<feature type="region of interest" description="Disordered" evidence="1">
    <location>
        <begin position="14"/>
        <end position="52"/>
    </location>
</feature>
<feature type="compositionally biased region" description="Basic residues" evidence="1">
    <location>
        <begin position="19"/>
        <end position="28"/>
    </location>
</feature>
<name>F2RQW1_TRIT1</name>
<evidence type="ECO:0000313" key="2">
    <source>
        <dbReference type="EMBL" id="EGD93710.1"/>
    </source>
</evidence>
<proteinExistence type="predicted"/>
<evidence type="ECO:0000256" key="1">
    <source>
        <dbReference type="SAM" id="MobiDB-lite"/>
    </source>
</evidence>
<feature type="compositionally biased region" description="Basic and acidic residues" evidence="1">
    <location>
        <begin position="114"/>
        <end position="130"/>
    </location>
</feature>
<keyword evidence="3" id="KW-1185">Reference proteome</keyword>
<evidence type="ECO:0000313" key="3">
    <source>
        <dbReference type="Proteomes" id="UP000009172"/>
    </source>
</evidence>
<organism evidence="2 3">
    <name type="scientific">Trichophyton tonsurans (strain CBS 112818)</name>
    <name type="common">Scalp ringworm fungus</name>
    <dbReference type="NCBI Taxonomy" id="647933"/>
    <lineage>
        <taxon>Eukaryota</taxon>
        <taxon>Fungi</taxon>
        <taxon>Dikarya</taxon>
        <taxon>Ascomycota</taxon>
        <taxon>Pezizomycotina</taxon>
        <taxon>Eurotiomycetes</taxon>
        <taxon>Eurotiomycetidae</taxon>
        <taxon>Onygenales</taxon>
        <taxon>Arthrodermataceae</taxon>
        <taxon>Trichophyton</taxon>
    </lineage>
</organism>
<dbReference type="HOGENOM" id="CLU_1636620_0_0_1"/>